<dbReference type="STRING" id="626887.J057_10601"/>
<keyword evidence="2 3" id="KW-0732">Signal</keyword>
<feature type="domain" description="Solute-binding protein family 3/N-terminal" evidence="4">
    <location>
        <begin position="40"/>
        <end position="253"/>
    </location>
</feature>
<dbReference type="EMBL" id="APLQ01000011">
    <property type="protein sequence ID" value="ENO15795.1"/>
    <property type="molecule type" value="Genomic_DNA"/>
</dbReference>
<accession>N6VZU2</accession>
<dbReference type="eggNOG" id="COG0834">
    <property type="taxonomic scope" value="Bacteria"/>
</dbReference>
<dbReference type="Pfam" id="PF00497">
    <property type="entry name" value="SBP_bac_3"/>
    <property type="match status" value="1"/>
</dbReference>
<feature type="signal peptide" evidence="3">
    <location>
        <begin position="1"/>
        <end position="28"/>
    </location>
</feature>
<dbReference type="PANTHER" id="PTHR35936">
    <property type="entry name" value="MEMBRANE-BOUND LYTIC MUREIN TRANSGLYCOSYLASE F"/>
    <property type="match status" value="1"/>
</dbReference>
<evidence type="ECO:0000259" key="4">
    <source>
        <dbReference type="SMART" id="SM00062"/>
    </source>
</evidence>
<reference evidence="5 6" key="1">
    <citation type="journal article" date="2013" name="Genome Announc.">
        <title>Genome Sequence of the Polycyclic Aromatic Hydrocarbon-Degrading Bacterium Strain Marinobacter nanhaiticus D15-8WT.</title>
        <authorList>
            <person name="Cui Z."/>
            <person name="Gao W."/>
            <person name="Li Q."/>
            <person name="Xu G."/>
            <person name="Zheng L."/>
        </authorList>
    </citation>
    <scope>NUCLEOTIDE SEQUENCE [LARGE SCALE GENOMIC DNA]</scope>
    <source>
        <strain evidence="5 6">D15-8W</strain>
    </source>
</reference>
<keyword evidence="6" id="KW-1185">Reference proteome</keyword>
<evidence type="ECO:0000256" key="3">
    <source>
        <dbReference type="SAM" id="SignalP"/>
    </source>
</evidence>
<feature type="chain" id="PRO_5004126726" description="Solute-binding protein family 3/N-terminal domain-containing protein" evidence="3">
    <location>
        <begin position="29"/>
        <end position="258"/>
    </location>
</feature>
<dbReference type="RefSeq" id="WP_004580085.1">
    <property type="nucleotide sequence ID" value="NZ_AP028878.1"/>
</dbReference>
<evidence type="ECO:0000313" key="5">
    <source>
        <dbReference type="EMBL" id="ENO15795.1"/>
    </source>
</evidence>
<organism evidence="5 6">
    <name type="scientific">Marinobacter nanhaiticus D15-8W</name>
    <dbReference type="NCBI Taxonomy" id="626887"/>
    <lineage>
        <taxon>Bacteria</taxon>
        <taxon>Pseudomonadati</taxon>
        <taxon>Pseudomonadota</taxon>
        <taxon>Gammaproteobacteria</taxon>
        <taxon>Pseudomonadales</taxon>
        <taxon>Marinobacteraceae</taxon>
        <taxon>Marinobacter</taxon>
    </lineage>
</organism>
<protein>
    <recommendedName>
        <fullName evidence="4">Solute-binding protein family 3/N-terminal domain-containing protein</fullName>
    </recommendedName>
</protein>
<dbReference type="InterPro" id="IPR001638">
    <property type="entry name" value="Solute-binding_3/MltF_N"/>
</dbReference>
<sequence length="258" mass="28972">MLSTCCTRRGLLVLCIVFLMLFASWSSAQTLNLVTEAWPPLIVDTPQHEPQGPLWTITRSVAQRMGVDVYVRFVPWKRALDQVARSQKDGVIGAARTRGREKVMRFSEEPLLYSETAVFSLRRAPVRFDDGLSSLTGKRVAVSAGYSYNREVWSAPYFERVEVRDIQSGLQLVMMGRVDAFLVNRDVGWYEARQLGIEDQLVASAGVVSGGPVYLAFSPSVSPALIEDFDRALRAFRDTEEYRRLMLDFSAPVDPSVP</sequence>
<dbReference type="PANTHER" id="PTHR35936:SF6">
    <property type="entry name" value="AMINO ACID ABC TRANSPORTER SUBSTRATE-BINDING PAAT FAMILY PROTEIN"/>
    <property type="match status" value="1"/>
</dbReference>
<evidence type="ECO:0000313" key="6">
    <source>
        <dbReference type="Proteomes" id="UP000013165"/>
    </source>
</evidence>
<proteinExistence type="inferred from homology"/>
<evidence type="ECO:0000256" key="2">
    <source>
        <dbReference type="ARBA" id="ARBA00022729"/>
    </source>
</evidence>
<dbReference type="AlphaFoldDB" id="N6VZU2"/>
<comment type="caution">
    <text evidence="5">The sequence shown here is derived from an EMBL/GenBank/DDBJ whole genome shotgun (WGS) entry which is preliminary data.</text>
</comment>
<dbReference type="SUPFAM" id="SSF53850">
    <property type="entry name" value="Periplasmic binding protein-like II"/>
    <property type="match status" value="1"/>
</dbReference>
<dbReference type="PATRIC" id="fig|626887.3.peg.2123"/>
<dbReference type="HOGENOM" id="CLU_064076_8_0_6"/>
<gene>
    <name evidence="5" type="ORF">J057_10601</name>
</gene>
<name>N6VZU2_9GAMM</name>
<dbReference type="OrthoDB" id="5457351at2"/>
<dbReference type="SMART" id="SM00062">
    <property type="entry name" value="PBPb"/>
    <property type="match status" value="1"/>
</dbReference>
<dbReference type="Proteomes" id="UP000013165">
    <property type="component" value="Unassembled WGS sequence"/>
</dbReference>
<evidence type="ECO:0000256" key="1">
    <source>
        <dbReference type="ARBA" id="ARBA00010333"/>
    </source>
</evidence>
<comment type="similarity">
    <text evidence="1">Belongs to the bacterial solute-binding protein 3 family.</text>
</comment>
<dbReference type="Gene3D" id="3.40.190.10">
    <property type="entry name" value="Periplasmic binding protein-like II"/>
    <property type="match status" value="2"/>
</dbReference>